<dbReference type="EMBL" id="AJYQ02000020">
    <property type="protein sequence ID" value="OEE37284.1"/>
    <property type="molecule type" value="Genomic_DNA"/>
</dbReference>
<dbReference type="AlphaFoldDB" id="A0A1E5BIM3"/>
<proteinExistence type="predicted"/>
<dbReference type="STRING" id="1187848.A1QO_04050"/>
<protein>
    <submittedName>
        <fullName evidence="1">Uncharacterized protein</fullName>
    </submittedName>
</protein>
<gene>
    <name evidence="1" type="ORF">A1QO_04050</name>
</gene>
<sequence length="313" mass="35427">MQKTTKYLSETHLDDIVHGVAQQLKNFGIEIDSDQMMGLNEAFTTVLNQTCQVQVVEKIDFWALKEEQWQIWFDAARENQTNKGLSQEMISPEETDAEAESLYHQFDGNIAAISTGTFKSKKNVPESSQMCSFQNATLQTLGDYACSIACYPNSLSTDLTQEQVVDELEKQLQPVISEGWSFDIQIGLDADRERNSFGLVIHHVDELGLNSEFSQKLVTDLIKKYEGTTLRLPHDQWIEGDARFDEGSFEGGFSNRDKFDPLIDTFLIEKFGLQKQGIHFSMGDQVETALCICIKVPNDDGIAYIEANYTEME</sequence>
<reference evidence="1 2" key="1">
    <citation type="journal article" date="2012" name="Science">
        <title>Ecological populations of bacteria act as socially cohesive units of antibiotic production and resistance.</title>
        <authorList>
            <person name="Cordero O.X."/>
            <person name="Wildschutte H."/>
            <person name="Kirkup B."/>
            <person name="Proehl S."/>
            <person name="Ngo L."/>
            <person name="Hussain F."/>
            <person name="Le Roux F."/>
            <person name="Mincer T."/>
            <person name="Polz M.F."/>
        </authorList>
    </citation>
    <scope>NUCLEOTIDE SEQUENCE [LARGE SCALE GENOMIC DNA]</scope>
    <source>
        <strain evidence="1 2">ZF-129</strain>
    </source>
</reference>
<organism evidence="1 2">
    <name type="scientific">Vibrio genomosp. F10 str. ZF-129</name>
    <dbReference type="NCBI Taxonomy" id="1187848"/>
    <lineage>
        <taxon>Bacteria</taxon>
        <taxon>Pseudomonadati</taxon>
        <taxon>Pseudomonadota</taxon>
        <taxon>Gammaproteobacteria</taxon>
        <taxon>Vibrionales</taxon>
        <taxon>Vibrionaceae</taxon>
        <taxon>Vibrio</taxon>
    </lineage>
</organism>
<dbReference type="Proteomes" id="UP000094741">
    <property type="component" value="Unassembled WGS sequence"/>
</dbReference>
<evidence type="ECO:0000313" key="1">
    <source>
        <dbReference type="EMBL" id="OEE37284.1"/>
    </source>
</evidence>
<name>A0A1E5BIM3_9VIBR</name>
<comment type="caution">
    <text evidence="1">The sequence shown here is derived from an EMBL/GenBank/DDBJ whole genome shotgun (WGS) entry which is preliminary data.</text>
</comment>
<evidence type="ECO:0000313" key="2">
    <source>
        <dbReference type="Proteomes" id="UP000094741"/>
    </source>
</evidence>
<accession>A0A1E5BIM3</accession>
<dbReference type="RefSeq" id="WP_017041762.1">
    <property type="nucleotide sequence ID" value="NZ_AJYQ02000020.1"/>
</dbReference>
<dbReference type="eggNOG" id="ENOG502ZI38">
    <property type="taxonomic scope" value="Bacteria"/>
</dbReference>